<protein>
    <submittedName>
        <fullName evidence="2">Uncharacterized protein</fullName>
    </submittedName>
</protein>
<dbReference type="EMBL" id="HBIM01009233">
    <property type="protein sequence ID" value="CAE0410300.1"/>
    <property type="molecule type" value="Transcribed_RNA"/>
</dbReference>
<dbReference type="AlphaFoldDB" id="A0A7S3P3J8"/>
<gene>
    <name evidence="2" type="ORF">ACOF00016_LOCUS7814</name>
</gene>
<accession>A0A7S3P3J8</accession>
<reference evidence="2" key="1">
    <citation type="submission" date="2021-01" db="EMBL/GenBank/DDBJ databases">
        <authorList>
            <person name="Corre E."/>
            <person name="Pelletier E."/>
            <person name="Niang G."/>
            <person name="Scheremetjew M."/>
            <person name="Finn R."/>
            <person name="Kale V."/>
            <person name="Holt S."/>
            <person name="Cochrane G."/>
            <person name="Meng A."/>
            <person name="Brown T."/>
            <person name="Cohen L."/>
        </authorList>
    </citation>
    <scope>NUCLEOTIDE SEQUENCE</scope>
    <source>
        <strain evidence="2">CCMP127</strain>
    </source>
</reference>
<evidence type="ECO:0000256" key="1">
    <source>
        <dbReference type="SAM" id="MobiDB-lite"/>
    </source>
</evidence>
<evidence type="ECO:0000313" key="2">
    <source>
        <dbReference type="EMBL" id="CAE0410300.1"/>
    </source>
</evidence>
<sequence length="205" mass="22925">MISSMCCSAKHTNKSLAPPREGPLRRRRPSKDDSVETAPLEDSLRSFISEELLRSSTLSNSSNTASLGNNYGGQNNNTVSFGSIQIHSHRLILGDNPSVSSGPPVTVDWKPFLSGTYDLDEYEKQKPEPRGKEAMILPRSVREELLRNEGFSRGEMKVATEEVAKIRQQRLKSSNDGKLIRKFEKCWKRLGRPAPPRCGGEIRVE</sequence>
<feature type="region of interest" description="Disordered" evidence="1">
    <location>
        <begin position="1"/>
        <end position="39"/>
    </location>
</feature>
<name>A0A7S3P3J8_9STRA</name>
<organism evidence="2">
    <name type="scientific">Amphora coffeiformis</name>
    <dbReference type="NCBI Taxonomy" id="265554"/>
    <lineage>
        <taxon>Eukaryota</taxon>
        <taxon>Sar</taxon>
        <taxon>Stramenopiles</taxon>
        <taxon>Ochrophyta</taxon>
        <taxon>Bacillariophyta</taxon>
        <taxon>Bacillariophyceae</taxon>
        <taxon>Bacillariophycidae</taxon>
        <taxon>Thalassiophysales</taxon>
        <taxon>Catenulaceae</taxon>
        <taxon>Amphora</taxon>
    </lineage>
</organism>
<proteinExistence type="predicted"/>